<dbReference type="Pfam" id="PF01546">
    <property type="entry name" value="Peptidase_M20"/>
    <property type="match status" value="1"/>
</dbReference>
<proteinExistence type="inferred from homology"/>
<feature type="chain" id="PRO_5045322521" evidence="6">
    <location>
        <begin position="21"/>
        <end position="464"/>
    </location>
</feature>
<dbReference type="NCBIfam" id="NF006596">
    <property type="entry name" value="PRK09133.1"/>
    <property type="match status" value="1"/>
</dbReference>
<keyword evidence="2" id="KW-0645">Protease</keyword>
<keyword evidence="9" id="KW-1185">Reference proteome</keyword>
<keyword evidence="3" id="KW-0479">Metal-binding</keyword>
<dbReference type="Gene3D" id="1.10.150.900">
    <property type="match status" value="1"/>
</dbReference>
<dbReference type="InterPro" id="IPR011650">
    <property type="entry name" value="Peptidase_M20_dimer"/>
</dbReference>
<dbReference type="SUPFAM" id="SSF53187">
    <property type="entry name" value="Zn-dependent exopeptidases"/>
    <property type="match status" value="1"/>
</dbReference>
<dbReference type="Gene3D" id="3.40.630.10">
    <property type="entry name" value="Zn peptidases"/>
    <property type="match status" value="1"/>
</dbReference>
<evidence type="ECO:0000313" key="9">
    <source>
        <dbReference type="Proteomes" id="UP000640426"/>
    </source>
</evidence>
<keyword evidence="4" id="KW-0378">Hydrolase</keyword>
<comment type="similarity">
    <text evidence="1">Belongs to the peptidase M20A family.</text>
</comment>
<evidence type="ECO:0000259" key="7">
    <source>
        <dbReference type="Pfam" id="PF07687"/>
    </source>
</evidence>
<evidence type="ECO:0000313" key="8">
    <source>
        <dbReference type="EMBL" id="MBJ6122578.1"/>
    </source>
</evidence>
<organism evidence="8 9">
    <name type="scientific">Sphingomonas mollis</name>
    <dbReference type="NCBI Taxonomy" id="2795726"/>
    <lineage>
        <taxon>Bacteria</taxon>
        <taxon>Pseudomonadati</taxon>
        <taxon>Pseudomonadota</taxon>
        <taxon>Alphaproteobacteria</taxon>
        <taxon>Sphingomonadales</taxon>
        <taxon>Sphingomonadaceae</taxon>
        <taxon>Sphingomonas</taxon>
    </lineage>
</organism>
<dbReference type="InterPro" id="IPR047177">
    <property type="entry name" value="Pept_M20A"/>
</dbReference>
<feature type="signal peptide" evidence="6">
    <location>
        <begin position="1"/>
        <end position="20"/>
    </location>
</feature>
<gene>
    <name evidence="8" type="ORF">JAO74_12325</name>
</gene>
<protein>
    <submittedName>
        <fullName evidence="8">M20/M25/M40 family metallo-hydrolase</fullName>
    </submittedName>
</protein>
<dbReference type="EMBL" id="JAELXS010000006">
    <property type="protein sequence ID" value="MBJ6122578.1"/>
    <property type="molecule type" value="Genomic_DNA"/>
</dbReference>
<reference evidence="9" key="1">
    <citation type="submission" date="2020-12" db="EMBL/GenBank/DDBJ databases">
        <title>Hymenobacter sp.</title>
        <authorList>
            <person name="Kim M.K."/>
        </authorList>
    </citation>
    <scope>NUCLEOTIDE SEQUENCE [LARGE SCALE GENOMIC DNA]</scope>
    <source>
        <strain evidence="9">BT553</strain>
    </source>
</reference>
<dbReference type="PANTHER" id="PTHR45962">
    <property type="entry name" value="N-FATTY-ACYL-AMINO ACID SYNTHASE/HYDROLASE PM20D1"/>
    <property type="match status" value="1"/>
</dbReference>
<sequence>MRLTGWALAGAVMAATPAMAQDRPDQKAFFDLYKQLVETNTTLSVGSCTQAAAQIATRLKAAGFADADLHPFSIPDHPKEGGLVAVLPGSNAAAKPMLLLAHLDVVEAKREDWTRDPFTLVEEDGYYWGRGTVDDKAQAAIWADTLIRLKQSGPKPKRTIKLALTCGEETTFAWNGAEWLAKNKPDLVAAEFALNEGGGGRLDENGKRQTLAMQVGEKAAQNYTFLATNPGGHSSQPVPTNAIYQLADAVKAVQGYEFPVRFTDTTRAFFTAQAKVSAPLMGDAIGKLLADPTDKAADATVSADKAYHSTLRTTCVATLLNAGHAENALPQRATANVNCRIFPGETVDGTLAKLKELAGPAVTVTANQPVRPVAIPPKLTPAIIDPARKLAAKHFPGVPFAPFMSTGATDGIFLQAIGIPVYGVPGMFIDKDGSGTHGLNERIRVRSLYDGRDYLFDLVKAYAG</sequence>
<accession>A0ABS0XRB0</accession>
<name>A0ABS0XRB0_9SPHN</name>
<feature type="domain" description="Peptidase M20 dimerisation" evidence="7">
    <location>
        <begin position="217"/>
        <end position="358"/>
    </location>
</feature>
<dbReference type="SUPFAM" id="SSF55031">
    <property type="entry name" value="Bacterial exopeptidase dimerisation domain"/>
    <property type="match status" value="1"/>
</dbReference>
<evidence type="ECO:0000256" key="1">
    <source>
        <dbReference type="ARBA" id="ARBA00006247"/>
    </source>
</evidence>
<dbReference type="Proteomes" id="UP000640426">
    <property type="component" value="Unassembled WGS sequence"/>
</dbReference>
<evidence type="ECO:0000256" key="4">
    <source>
        <dbReference type="ARBA" id="ARBA00022801"/>
    </source>
</evidence>
<dbReference type="Gene3D" id="3.30.70.360">
    <property type="match status" value="1"/>
</dbReference>
<evidence type="ECO:0000256" key="3">
    <source>
        <dbReference type="ARBA" id="ARBA00022723"/>
    </source>
</evidence>
<evidence type="ECO:0000256" key="6">
    <source>
        <dbReference type="SAM" id="SignalP"/>
    </source>
</evidence>
<keyword evidence="5" id="KW-0862">Zinc</keyword>
<dbReference type="InterPro" id="IPR036264">
    <property type="entry name" value="Bact_exopeptidase_dim_dom"/>
</dbReference>
<dbReference type="PANTHER" id="PTHR45962:SF1">
    <property type="entry name" value="N-FATTY-ACYL-AMINO ACID SYNTHASE_HYDROLASE PM20D1"/>
    <property type="match status" value="1"/>
</dbReference>
<dbReference type="Pfam" id="PF07687">
    <property type="entry name" value="M20_dimer"/>
    <property type="match status" value="1"/>
</dbReference>
<comment type="caution">
    <text evidence="8">The sequence shown here is derived from an EMBL/GenBank/DDBJ whole genome shotgun (WGS) entry which is preliminary data.</text>
</comment>
<evidence type="ECO:0000256" key="2">
    <source>
        <dbReference type="ARBA" id="ARBA00022670"/>
    </source>
</evidence>
<evidence type="ECO:0000256" key="5">
    <source>
        <dbReference type="ARBA" id="ARBA00022833"/>
    </source>
</evidence>
<dbReference type="InterPro" id="IPR002933">
    <property type="entry name" value="Peptidase_M20"/>
</dbReference>
<keyword evidence="6" id="KW-0732">Signal</keyword>
<dbReference type="RefSeq" id="WP_199038333.1">
    <property type="nucleotide sequence ID" value="NZ_JAELXS010000006.1"/>
</dbReference>